<dbReference type="InterPro" id="IPR047859">
    <property type="entry name" value="Ribosomal_bL17_CS"/>
</dbReference>
<proteinExistence type="inferred from homology"/>
<dbReference type="Gene3D" id="3.90.1030.10">
    <property type="entry name" value="Ribosomal protein L17"/>
    <property type="match status" value="1"/>
</dbReference>
<dbReference type="PROSITE" id="PS01167">
    <property type="entry name" value="RIBOSOMAL_L17"/>
    <property type="match status" value="1"/>
</dbReference>
<keyword evidence="3 4" id="KW-0687">Ribonucleoprotein</keyword>
<feature type="compositionally biased region" description="Basic residues" evidence="6">
    <location>
        <begin position="154"/>
        <end position="172"/>
    </location>
</feature>
<dbReference type="HOGENOM" id="CLU_074407_0_2_5"/>
<evidence type="ECO:0000256" key="1">
    <source>
        <dbReference type="ARBA" id="ARBA00008777"/>
    </source>
</evidence>
<dbReference type="KEGG" id="man:A11S_2030"/>
<dbReference type="InterPro" id="IPR036373">
    <property type="entry name" value="Ribosomal_bL17_sf"/>
</dbReference>
<dbReference type="OrthoDB" id="9809073at2"/>
<feature type="compositionally biased region" description="Basic and acidic residues" evidence="6">
    <location>
        <begin position="190"/>
        <end position="199"/>
    </location>
</feature>
<dbReference type="GO" id="GO:0022625">
    <property type="term" value="C:cytosolic large ribosomal subunit"/>
    <property type="evidence" value="ECO:0007669"/>
    <property type="project" value="TreeGrafter"/>
</dbReference>
<comment type="similarity">
    <text evidence="1 4 5">Belongs to the bacterial ribosomal protein bL17 family.</text>
</comment>
<keyword evidence="2 4" id="KW-0689">Ribosomal protein</keyword>
<name>M4VK02_9BACT</name>
<dbReference type="GO" id="GO:0003735">
    <property type="term" value="F:structural constituent of ribosome"/>
    <property type="evidence" value="ECO:0007669"/>
    <property type="project" value="InterPro"/>
</dbReference>
<evidence type="ECO:0000256" key="2">
    <source>
        <dbReference type="ARBA" id="ARBA00022980"/>
    </source>
</evidence>
<evidence type="ECO:0000313" key="8">
    <source>
        <dbReference type="Proteomes" id="UP000011932"/>
    </source>
</evidence>
<dbReference type="NCBIfam" id="TIGR00059">
    <property type="entry name" value="L17"/>
    <property type="match status" value="1"/>
</dbReference>
<evidence type="ECO:0000256" key="6">
    <source>
        <dbReference type="SAM" id="MobiDB-lite"/>
    </source>
</evidence>
<dbReference type="SUPFAM" id="SSF64263">
    <property type="entry name" value="Prokaryotic ribosomal protein L17"/>
    <property type="match status" value="1"/>
</dbReference>
<dbReference type="InterPro" id="IPR000456">
    <property type="entry name" value="Ribosomal_bL17"/>
</dbReference>
<dbReference type="HAMAP" id="MF_01368">
    <property type="entry name" value="Ribosomal_bL17"/>
    <property type="match status" value="1"/>
</dbReference>
<accession>M4VK02</accession>
<reference evidence="7 8" key="1">
    <citation type="journal article" date="2013" name="ISME J.">
        <title>By their genes ye shall know them: genomic signatures of predatory bacteria.</title>
        <authorList>
            <person name="Pasternak Z."/>
            <person name="Pietrokovski S."/>
            <person name="Rotem O."/>
            <person name="Gophna U."/>
            <person name="Lurie-Weinberger M.N."/>
            <person name="Jurkevitch E."/>
        </authorList>
    </citation>
    <scope>NUCLEOTIDE SEQUENCE [LARGE SCALE GENOMIC DNA]</scope>
    <source>
        <strain evidence="7">EPB</strain>
    </source>
</reference>
<dbReference type="FunFam" id="3.90.1030.10:FF:000001">
    <property type="entry name" value="50S ribosomal protein L17"/>
    <property type="match status" value="1"/>
</dbReference>
<dbReference type="EMBL" id="CP003538">
    <property type="protein sequence ID" value="AGH98830.1"/>
    <property type="molecule type" value="Genomic_DNA"/>
</dbReference>
<feature type="compositionally biased region" description="Acidic residues" evidence="6">
    <location>
        <begin position="136"/>
        <end position="145"/>
    </location>
</feature>
<feature type="region of interest" description="Disordered" evidence="6">
    <location>
        <begin position="123"/>
        <end position="199"/>
    </location>
</feature>
<dbReference type="PANTHER" id="PTHR14413:SF16">
    <property type="entry name" value="LARGE RIBOSOMAL SUBUNIT PROTEIN BL17M"/>
    <property type="match status" value="1"/>
</dbReference>
<evidence type="ECO:0000256" key="5">
    <source>
        <dbReference type="RuleBase" id="RU000660"/>
    </source>
</evidence>
<dbReference type="Pfam" id="PF01196">
    <property type="entry name" value="Ribosomal_L17"/>
    <property type="match status" value="1"/>
</dbReference>
<evidence type="ECO:0000313" key="7">
    <source>
        <dbReference type="EMBL" id="AGH98830.1"/>
    </source>
</evidence>
<gene>
    <name evidence="4" type="primary">rplQ</name>
    <name evidence="7" type="ORF">A11S_2030</name>
</gene>
<dbReference type="AlphaFoldDB" id="M4VK02"/>
<evidence type="ECO:0000256" key="3">
    <source>
        <dbReference type="ARBA" id="ARBA00023274"/>
    </source>
</evidence>
<protein>
    <recommendedName>
        <fullName evidence="4">Large ribosomal subunit protein bL17</fullName>
    </recommendedName>
</protein>
<evidence type="ECO:0000256" key="4">
    <source>
        <dbReference type="HAMAP-Rule" id="MF_01368"/>
    </source>
</evidence>
<comment type="subunit">
    <text evidence="4">Part of the 50S ribosomal subunit. Contacts protein L32.</text>
</comment>
<organism evidence="7 8">
    <name type="scientific">Micavibrio aeruginosavorus EPB</name>
    <dbReference type="NCBI Taxonomy" id="349215"/>
    <lineage>
        <taxon>Bacteria</taxon>
        <taxon>Pseudomonadati</taxon>
        <taxon>Bdellovibrionota</taxon>
        <taxon>Bdellovibrionia</taxon>
        <taxon>Bdellovibrionales</taxon>
        <taxon>Pseudobdellovibrionaceae</taxon>
        <taxon>Micavibrio</taxon>
    </lineage>
</organism>
<dbReference type="Proteomes" id="UP000011932">
    <property type="component" value="Chromosome"/>
</dbReference>
<sequence>MKHGIKQRKLGRKSQHRKATFANMSAALVKHEQITTTLPKAKELRPFTEKLVTLAKKGGLANRRRAIAIMRDEVQVGKLFDVLADRYKDRNGGYIRIMKAGFRYGDAAPMAVIEFVDRDVSAKGQDSGPTMLGEDVASEYEVGEEGELKEAKAKKAPSAKPAAKKLAAKKAAPKKDAAEKKPAAKKAPAKKKEAEKDAE</sequence>
<dbReference type="STRING" id="349215.A11S_2030"/>
<dbReference type="GO" id="GO:0006412">
    <property type="term" value="P:translation"/>
    <property type="evidence" value="ECO:0007669"/>
    <property type="project" value="UniProtKB-UniRule"/>
</dbReference>
<dbReference type="PANTHER" id="PTHR14413">
    <property type="entry name" value="RIBOSOMAL PROTEIN L17"/>
    <property type="match status" value="1"/>
</dbReference>
<dbReference type="PATRIC" id="fig|349215.9.peg.1973"/>
<feature type="compositionally biased region" description="Basic and acidic residues" evidence="6">
    <location>
        <begin position="173"/>
        <end position="182"/>
    </location>
</feature>